<dbReference type="PROSITE" id="PS50995">
    <property type="entry name" value="HTH_MARR_2"/>
    <property type="match status" value="1"/>
</dbReference>
<dbReference type="InterPro" id="IPR000835">
    <property type="entry name" value="HTH_MarR-typ"/>
</dbReference>
<dbReference type="InterPro" id="IPR039422">
    <property type="entry name" value="MarR/SlyA-like"/>
</dbReference>
<dbReference type="SMART" id="SM00347">
    <property type="entry name" value="HTH_MARR"/>
    <property type="match status" value="1"/>
</dbReference>
<organism evidence="2 3">
    <name type="scientific">Chelatococcus reniformis</name>
    <dbReference type="NCBI Taxonomy" id="1494448"/>
    <lineage>
        <taxon>Bacteria</taxon>
        <taxon>Pseudomonadati</taxon>
        <taxon>Pseudomonadota</taxon>
        <taxon>Alphaproteobacteria</taxon>
        <taxon>Hyphomicrobiales</taxon>
        <taxon>Chelatococcaceae</taxon>
        <taxon>Chelatococcus</taxon>
    </lineage>
</organism>
<accession>A0A916TWV2</accession>
<dbReference type="SUPFAM" id="SSF46785">
    <property type="entry name" value="Winged helix' DNA-binding domain"/>
    <property type="match status" value="1"/>
</dbReference>
<keyword evidence="3" id="KW-1185">Reference proteome</keyword>
<dbReference type="PRINTS" id="PR00598">
    <property type="entry name" value="HTHMARR"/>
</dbReference>
<reference evidence="2" key="2">
    <citation type="submission" date="2020-09" db="EMBL/GenBank/DDBJ databases">
        <authorList>
            <person name="Sun Q."/>
            <person name="Zhou Y."/>
        </authorList>
    </citation>
    <scope>NUCLEOTIDE SEQUENCE</scope>
    <source>
        <strain evidence="2">CGMCC 1.12919</strain>
    </source>
</reference>
<evidence type="ECO:0000259" key="1">
    <source>
        <dbReference type="PROSITE" id="PS50995"/>
    </source>
</evidence>
<protein>
    <submittedName>
        <fullName evidence="2">MarR family transcriptional regulator</fullName>
    </submittedName>
</protein>
<dbReference type="PANTHER" id="PTHR33164:SF105">
    <property type="entry name" value="TRANSCRIPTIONAL REPRESSOR PROTEIN-RELATED"/>
    <property type="match status" value="1"/>
</dbReference>
<comment type="caution">
    <text evidence="2">The sequence shown here is derived from an EMBL/GenBank/DDBJ whole genome shotgun (WGS) entry which is preliminary data.</text>
</comment>
<dbReference type="Pfam" id="PF12802">
    <property type="entry name" value="MarR_2"/>
    <property type="match status" value="1"/>
</dbReference>
<dbReference type="InterPro" id="IPR036390">
    <property type="entry name" value="WH_DNA-bd_sf"/>
</dbReference>
<dbReference type="InterPro" id="IPR036388">
    <property type="entry name" value="WH-like_DNA-bd_sf"/>
</dbReference>
<feature type="domain" description="HTH marR-type" evidence="1">
    <location>
        <begin position="17"/>
        <end position="149"/>
    </location>
</feature>
<dbReference type="Proteomes" id="UP000637002">
    <property type="component" value="Unassembled WGS sequence"/>
</dbReference>
<dbReference type="CDD" id="cd00090">
    <property type="entry name" value="HTH_ARSR"/>
    <property type="match status" value="1"/>
</dbReference>
<dbReference type="EMBL" id="BMGG01000001">
    <property type="protein sequence ID" value="GGC46014.1"/>
    <property type="molecule type" value="Genomic_DNA"/>
</dbReference>
<name>A0A916TWV2_9HYPH</name>
<dbReference type="Gene3D" id="1.10.10.10">
    <property type="entry name" value="Winged helix-like DNA-binding domain superfamily/Winged helix DNA-binding domain"/>
    <property type="match status" value="1"/>
</dbReference>
<proteinExistence type="predicted"/>
<dbReference type="AlphaFoldDB" id="A0A916TWV2"/>
<evidence type="ECO:0000313" key="3">
    <source>
        <dbReference type="Proteomes" id="UP000637002"/>
    </source>
</evidence>
<evidence type="ECO:0000313" key="2">
    <source>
        <dbReference type="EMBL" id="GGC46014.1"/>
    </source>
</evidence>
<dbReference type="InterPro" id="IPR011991">
    <property type="entry name" value="ArsR-like_HTH"/>
</dbReference>
<dbReference type="RefSeq" id="WP_188607213.1">
    <property type="nucleotide sequence ID" value="NZ_BMGG01000001.1"/>
</dbReference>
<dbReference type="GO" id="GO:0006950">
    <property type="term" value="P:response to stress"/>
    <property type="evidence" value="ECO:0007669"/>
    <property type="project" value="TreeGrafter"/>
</dbReference>
<sequence>MSVTNVISPALAEQVARSCLCRRVQRASRSVGRRFDDAFRAVGLTNWQFTMLMALSVQRSRSINEIAAELGMDRTTTTKNLRPLERRGLITIRLDDQDGRVRRVALTQEGNQLLMVAVGAWQAVNDRLAAALTDEQLEALRTALDTISDL</sequence>
<dbReference type="PANTHER" id="PTHR33164">
    <property type="entry name" value="TRANSCRIPTIONAL REGULATOR, MARR FAMILY"/>
    <property type="match status" value="1"/>
</dbReference>
<gene>
    <name evidence="2" type="ORF">GCM10010994_01410</name>
</gene>
<reference evidence="2" key="1">
    <citation type="journal article" date="2014" name="Int. J. Syst. Evol. Microbiol.">
        <title>Complete genome sequence of Corynebacterium casei LMG S-19264T (=DSM 44701T), isolated from a smear-ripened cheese.</title>
        <authorList>
            <consortium name="US DOE Joint Genome Institute (JGI-PGF)"/>
            <person name="Walter F."/>
            <person name="Albersmeier A."/>
            <person name="Kalinowski J."/>
            <person name="Ruckert C."/>
        </authorList>
    </citation>
    <scope>NUCLEOTIDE SEQUENCE</scope>
    <source>
        <strain evidence="2">CGMCC 1.12919</strain>
    </source>
</reference>
<dbReference type="GO" id="GO:0003700">
    <property type="term" value="F:DNA-binding transcription factor activity"/>
    <property type="evidence" value="ECO:0007669"/>
    <property type="project" value="InterPro"/>
</dbReference>